<keyword evidence="1" id="KW-0812">Transmembrane</keyword>
<organism evidence="2 3">
    <name type="scientific">Methanococcoides alaskense</name>
    <dbReference type="NCBI Taxonomy" id="325778"/>
    <lineage>
        <taxon>Archaea</taxon>
        <taxon>Methanobacteriati</taxon>
        <taxon>Methanobacteriota</taxon>
        <taxon>Stenosarchaea group</taxon>
        <taxon>Methanomicrobia</taxon>
        <taxon>Methanosarcinales</taxon>
        <taxon>Methanosarcinaceae</taxon>
        <taxon>Methanococcoides</taxon>
    </lineage>
</organism>
<accession>A0AA90TZP0</accession>
<dbReference type="Proteomes" id="UP001185015">
    <property type="component" value="Unassembled WGS sequence"/>
</dbReference>
<keyword evidence="3" id="KW-1185">Reference proteome</keyword>
<gene>
    <name evidence="2" type="ORF">J2750_001587</name>
</gene>
<dbReference type="EMBL" id="JAVDQI010000005">
    <property type="protein sequence ID" value="MDR6223125.1"/>
    <property type="molecule type" value="Genomic_DNA"/>
</dbReference>
<dbReference type="RefSeq" id="WP_270095893.1">
    <property type="nucleotide sequence ID" value="NZ_JAQFFK010000003.1"/>
</dbReference>
<sequence>MDFIYIIMYAILVFPFFCIVKISMNYKTVKTANSYIGNEKYECIIISDHSLIDKLMIYYSGVGWLIKALNNFNINYKILTEITPEEVKSILYDQNCYGIYLLGHGKRAGLSISGNIMDYSQFRNAPKKDFVVQLHCNHSNGESLADLIAIDKNKSNVSNGTRSAIRNNGYFFKYWVQSKLYKFNF</sequence>
<reference evidence="2 3" key="1">
    <citation type="submission" date="2023-07" db="EMBL/GenBank/DDBJ databases">
        <title>Genomic Encyclopedia of Type Strains, Phase IV (KMG-IV): sequencing the most valuable type-strain genomes for metagenomic binning, comparative biology and taxonomic classification.</title>
        <authorList>
            <person name="Goeker M."/>
        </authorList>
    </citation>
    <scope>NUCLEOTIDE SEQUENCE [LARGE SCALE GENOMIC DNA]</scope>
    <source>
        <strain evidence="2 3">DSM 17273</strain>
    </source>
</reference>
<keyword evidence="1" id="KW-0472">Membrane</keyword>
<evidence type="ECO:0000313" key="3">
    <source>
        <dbReference type="Proteomes" id="UP001185015"/>
    </source>
</evidence>
<feature type="transmembrane region" description="Helical" evidence="1">
    <location>
        <begin position="6"/>
        <end position="24"/>
    </location>
</feature>
<proteinExistence type="predicted"/>
<evidence type="ECO:0000313" key="2">
    <source>
        <dbReference type="EMBL" id="MDR6223125.1"/>
    </source>
</evidence>
<name>A0AA90TZP0_9EURY</name>
<keyword evidence="1" id="KW-1133">Transmembrane helix</keyword>
<evidence type="ECO:0000256" key="1">
    <source>
        <dbReference type="SAM" id="Phobius"/>
    </source>
</evidence>
<dbReference type="AlphaFoldDB" id="A0AA90TZP0"/>
<protein>
    <submittedName>
        <fullName evidence="2">Uncharacterized protein</fullName>
    </submittedName>
</protein>
<comment type="caution">
    <text evidence="2">The sequence shown here is derived from an EMBL/GenBank/DDBJ whole genome shotgun (WGS) entry which is preliminary data.</text>
</comment>